<evidence type="ECO:0000256" key="10">
    <source>
        <dbReference type="HAMAP-Rule" id="MF_01808"/>
    </source>
</evidence>
<evidence type="ECO:0000256" key="6">
    <source>
        <dbReference type="ARBA" id="ARBA00022908"/>
    </source>
</evidence>
<dbReference type="Pfam" id="PF00589">
    <property type="entry name" value="Phage_integrase"/>
    <property type="match status" value="1"/>
</dbReference>
<keyword evidence="4 10" id="KW-0132">Cell division</keyword>
<feature type="active site" evidence="10">
    <location>
        <position position="244"/>
    </location>
</feature>
<comment type="similarity">
    <text evidence="10">Belongs to the 'phage' integrase family. XerC subfamily.</text>
</comment>
<evidence type="ECO:0000256" key="2">
    <source>
        <dbReference type="ARBA" id="ARBA00010450"/>
    </source>
</evidence>
<evidence type="ECO:0000313" key="13">
    <source>
        <dbReference type="EMBL" id="VGO19430.1"/>
    </source>
</evidence>
<evidence type="ECO:0000259" key="11">
    <source>
        <dbReference type="PROSITE" id="PS51898"/>
    </source>
</evidence>
<evidence type="ECO:0000256" key="4">
    <source>
        <dbReference type="ARBA" id="ARBA00022618"/>
    </source>
</evidence>
<dbReference type="Proteomes" id="UP000346198">
    <property type="component" value="Unassembled WGS sequence"/>
</dbReference>
<dbReference type="GO" id="GO:0006313">
    <property type="term" value="P:DNA transposition"/>
    <property type="evidence" value="ECO:0007669"/>
    <property type="project" value="UniProtKB-UniRule"/>
</dbReference>
<feature type="active site" evidence="10">
    <location>
        <position position="241"/>
    </location>
</feature>
<evidence type="ECO:0000256" key="1">
    <source>
        <dbReference type="ARBA" id="ARBA00004496"/>
    </source>
</evidence>
<dbReference type="GO" id="GO:0003677">
    <property type="term" value="F:DNA binding"/>
    <property type="evidence" value="ECO:0007669"/>
    <property type="project" value="UniProtKB-UniRule"/>
</dbReference>
<feature type="domain" description="Tyr recombinase" evidence="11">
    <location>
        <begin position="106"/>
        <end position="289"/>
    </location>
</feature>
<dbReference type="Gene3D" id="1.10.443.10">
    <property type="entry name" value="Intergrase catalytic core"/>
    <property type="match status" value="1"/>
</dbReference>
<evidence type="ECO:0000256" key="9">
    <source>
        <dbReference type="ARBA" id="ARBA00023306"/>
    </source>
</evidence>
<dbReference type="PANTHER" id="PTHR30349:SF81">
    <property type="entry name" value="TYROSINE RECOMBINASE XERC"/>
    <property type="match status" value="1"/>
</dbReference>
<sequence length="295" mass="33739">MNALLESYLDYISLERGLSINTRKAYADDIGQFLSFLNLKGVTSLSQVSRKQILDHLMTMKAKGMSTNSISRHLVSIKVFFRYLQQEGLLDKNVTDTMDSPRLWKILPDTLSEQEVNLLLKAPDMRKPLGVRDRAILEVFYASGLRVSELSGLQLPDLHIDDGYIRVIGKGRKERVIPIAQDSANILECYLEEIRPMLCNNPHLQNVFVSKRETALCRQRLWQIIKKYTQEAGIMKNVTPHTLRHSFASHLLDNGAPLRVIQEMLGHADIATTQVYTHVNPERLKSIHQQFHPRA</sequence>
<dbReference type="InterPro" id="IPR013762">
    <property type="entry name" value="Integrase-like_cat_sf"/>
</dbReference>
<dbReference type="InterPro" id="IPR002104">
    <property type="entry name" value="Integrase_catalytic"/>
</dbReference>
<dbReference type="NCBIfam" id="NF001399">
    <property type="entry name" value="PRK00283.1"/>
    <property type="match status" value="1"/>
</dbReference>
<dbReference type="CDD" id="cd00798">
    <property type="entry name" value="INT_XerDC_C"/>
    <property type="match status" value="1"/>
</dbReference>
<feature type="domain" description="Core-binding (CB)" evidence="12">
    <location>
        <begin position="1"/>
        <end position="85"/>
    </location>
</feature>
<dbReference type="Pfam" id="PF02899">
    <property type="entry name" value="Phage_int_SAM_1"/>
    <property type="match status" value="1"/>
</dbReference>
<dbReference type="NCBIfam" id="TIGR02225">
    <property type="entry name" value="recomb_XerD"/>
    <property type="match status" value="1"/>
</dbReference>
<dbReference type="GO" id="GO:0007059">
    <property type="term" value="P:chromosome segregation"/>
    <property type="evidence" value="ECO:0007669"/>
    <property type="project" value="UniProtKB-UniRule"/>
</dbReference>
<dbReference type="RefSeq" id="WP_136060826.1">
    <property type="nucleotide sequence ID" value="NZ_CAAHFH010000001.1"/>
</dbReference>
<comment type="function">
    <text evidence="10">Site-specific tyrosine recombinase, which acts by catalyzing the cutting and rejoining of the recombining DNA molecules. The XerC-XerD complex is essential to convert dimers of the bacterial chromosome into monomers to permit their segregation at cell division. It also contributes to the segregational stability of plasmids.</text>
</comment>
<dbReference type="GO" id="GO:0051301">
    <property type="term" value="P:cell division"/>
    <property type="evidence" value="ECO:0007669"/>
    <property type="project" value="UniProtKB-KW"/>
</dbReference>
<evidence type="ECO:0000256" key="7">
    <source>
        <dbReference type="ARBA" id="ARBA00023125"/>
    </source>
</evidence>
<dbReference type="SUPFAM" id="SSF56349">
    <property type="entry name" value="DNA breaking-rejoining enzymes"/>
    <property type="match status" value="1"/>
</dbReference>
<dbReference type="PROSITE" id="PS51900">
    <property type="entry name" value="CB"/>
    <property type="match status" value="1"/>
</dbReference>
<keyword evidence="5 10" id="KW-0159">Chromosome partition</keyword>
<dbReference type="PROSITE" id="PS51898">
    <property type="entry name" value="TYR_RECOMBINASE"/>
    <property type="match status" value="1"/>
</dbReference>
<feature type="active site" evidence="10">
    <location>
        <position position="170"/>
    </location>
</feature>
<keyword evidence="8 10" id="KW-0233">DNA recombination</keyword>
<keyword evidence="7 10" id="KW-0238">DNA-binding</keyword>
<evidence type="ECO:0000256" key="3">
    <source>
        <dbReference type="ARBA" id="ARBA00022490"/>
    </source>
</evidence>
<dbReference type="InterPro" id="IPR004107">
    <property type="entry name" value="Integrase_SAM-like_N"/>
</dbReference>
<dbReference type="Gene3D" id="1.10.150.130">
    <property type="match status" value="1"/>
</dbReference>
<evidence type="ECO:0000313" key="14">
    <source>
        <dbReference type="Proteomes" id="UP000346198"/>
    </source>
</evidence>
<comment type="similarity">
    <text evidence="2">Belongs to the 'phage' integrase family. XerD subfamily.</text>
</comment>
<comment type="subcellular location">
    <subcellularLocation>
        <location evidence="1 10">Cytoplasm</location>
    </subcellularLocation>
</comment>
<dbReference type="InterPro" id="IPR010998">
    <property type="entry name" value="Integrase_recombinase_N"/>
</dbReference>
<dbReference type="GO" id="GO:0009037">
    <property type="term" value="F:tyrosine-based site-specific recombinase activity"/>
    <property type="evidence" value="ECO:0007669"/>
    <property type="project" value="UniProtKB-UniRule"/>
</dbReference>
<protein>
    <recommendedName>
        <fullName evidence="10">Tyrosine recombinase XerC</fullName>
    </recommendedName>
</protein>
<dbReference type="AlphaFoldDB" id="A0A6C2UGW9"/>
<dbReference type="InterPro" id="IPR050090">
    <property type="entry name" value="Tyrosine_recombinase_XerCD"/>
</dbReference>
<keyword evidence="3 10" id="KW-0963">Cytoplasm</keyword>
<dbReference type="HAMAP" id="MF_01808">
    <property type="entry name" value="Recomb_XerC_XerD"/>
    <property type="match status" value="1"/>
</dbReference>
<comment type="subunit">
    <text evidence="10">Forms a cyclic heterotetrameric complex composed of two molecules of XerC and two molecules of XerD.</text>
</comment>
<dbReference type="InterPro" id="IPR023009">
    <property type="entry name" value="Tyrosine_recombinase_XerC/XerD"/>
</dbReference>
<proteinExistence type="inferred from homology"/>
<accession>A0A6C2UGW9</accession>
<gene>
    <name evidence="13" type="primary">xerD_5</name>
    <name evidence="10" type="synonym">xerC</name>
    <name evidence="13" type="ORF">SCARR_01488</name>
</gene>
<dbReference type="PANTHER" id="PTHR30349">
    <property type="entry name" value="PHAGE INTEGRASE-RELATED"/>
    <property type="match status" value="1"/>
</dbReference>
<feature type="active site" evidence="10">
    <location>
        <position position="267"/>
    </location>
</feature>
<organism evidence="13 14">
    <name type="scientific">Pontiella sulfatireligans</name>
    <dbReference type="NCBI Taxonomy" id="2750658"/>
    <lineage>
        <taxon>Bacteria</taxon>
        <taxon>Pseudomonadati</taxon>
        <taxon>Kiritimatiellota</taxon>
        <taxon>Kiritimatiellia</taxon>
        <taxon>Kiritimatiellales</taxon>
        <taxon>Pontiellaceae</taxon>
        <taxon>Pontiella</taxon>
    </lineage>
</organism>
<evidence type="ECO:0000256" key="5">
    <source>
        <dbReference type="ARBA" id="ARBA00022829"/>
    </source>
</evidence>
<keyword evidence="9 10" id="KW-0131">Cell cycle</keyword>
<feature type="active site" evidence="10">
    <location>
        <position position="146"/>
    </location>
</feature>
<feature type="active site" description="O-(3'-phospho-DNA)-tyrosine intermediate" evidence="10">
    <location>
        <position position="276"/>
    </location>
</feature>
<keyword evidence="6 10" id="KW-0229">DNA integration</keyword>
<dbReference type="InterPro" id="IPR011932">
    <property type="entry name" value="Recomb_XerD"/>
</dbReference>
<dbReference type="GO" id="GO:0005737">
    <property type="term" value="C:cytoplasm"/>
    <property type="evidence" value="ECO:0007669"/>
    <property type="project" value="UniProtKB-SubCell"/>
</dbReference>
<name>A0A6C2UGW9_9BACT</name>
<dbReference type="InterPro" id="IPR011010">
    <property type="entry name" value="DNA_brk_join_enz"/>
</dbReference>
<reference evidence="13 14" key="1">
    <citation type="submission" date="2019-04" db="EMBL/GenBank/DDBJ databases">
        <authorList>
            <person name="Van Vliet M D."/>
        </authorList>
    </citation>
    <scope>NUCLEOTIDE SEQUENCE [LARGE SCALE GENOMIC DNA]</scope>
    <source>
        <strain evidence="13 14">F21</strain>
    </source>
</reference>
<keyword evidence="14" id="KW-1185">Reference proteome</keyword>
<dbReference type="EMBL" id="CAAHFH010000001">
    <property type="protein sequence ID" value="VGO19430.1"/>
    <property type="molecule type" value="Genomic_DNA"/>
</dbReference>
<evidence type="ECO:0000256" key="8">
    <source>
        <dbReference type="ARBA" id="ARBA00023172"/>
    </source>
</evidence>
<evidence type="ECO:0000259" key="12">
    <source>
        <dbReference type="PROSITE" id="PS51900"/>
    </source>
</evidence>
<dbReference type="InterPro" id="IPR044068">
    <property type="entry name" value="CB"/>
</dbReference>
<dbReference type="NCBIfam" id="NF040815">
    <property type="entry name" value="recomb_XerA_Arch"/>
    <property type="match status" value="1"/>
</dbReference>